<dbReference type="SUPFAM" id="SSF89447">
    <property type="entry name" value="AbrB/MazE/MraZ-like"/>
    <property type="match status" value="1"/>
</dbReference>
<evidence type="ECO:0000313" key="2">
    <source>
        <dbReference type="EMBL" id="RJG07928.1"/>
    </source>
</evidence>
<keyword evidence="2" id="KW-0238">DNA-binding</keyword>
<gene>
    <name evidence="2" type="ORF">D3870_08290</name>
</gene>
<reference evidence="2 3" key="1">
    <citation type="submission" date="2018-09" db="EMBL/GenBank/DDBJ databases">
        <authorList>
            <person name="Zhu H."/>
        </authorList>
    </citation>
    <scope>NUCLEOTIDE SEQUENCE [LARGE SCALE GENOMIC DNA]</scope>
    <source>
        <strain evidence="2 3">K2R10-39</strain>
    </source>
</reference>
<sequence>MHVLKLTRIGDSLGIIIPPETLARLGLESGETLFLDDTPDGLLLSPYDADTREQINVGRELLREHGATLRALSK</sequence>
<dbReference type="RefSeq" id="WP_119741852.1">
    <property type="nucleotide sequence ID" value="NZ_QYUN01000002.1"/>
</dbReference>
<dbReference type="Gene3D" id="2.10.260.10">
    <property type="match status" value="1"/>
</dbReference>
<dbReference type="SMART" id="SM00966">
    <property type="entry name" value="SpoVT_AbrB"/>
    <property type="match status" value="1"/>
</dbReference>
<name>A0A418X627_9BURK</name>
<evidence type="ECO:0000313" key="3">
    <source>
        <dbReference type="Proteomes" id="UP000285190"/>
    </source>
</evidence>
<protein>
    <submittedName>
        <fullName evidence="2">AbrB/MazE/SpoVT family DNA-binding domain-containing protein</fullName>
    </submittedName>
</protein>
<accession>A0A418X627</accession>
<dbReference type="EMBL" id="QYUN01000002">
    <property type="protein sequence ID" value="RJG07928.1"/>
    <property type="molecule type" value="Genomic_DNA"/>
</dbReference>
<feature type="domain" description="SpoVT-AbrB" evidence="1">
    <location>
        <begin position="7"/>
        <end position="52"/>
    </location>
</feature>
<organism evidence="2 3">
    <name type="scientific">Noviherbaspirillum cavernae</name>
    <dbReference type="NCBI Taxonomy" id="2320862"/>
    <lineage>
        <taxon>Bacteria</taxon>
        <taxon>Pseudomonadati</taxon>
        <taxon>Pseudomonadota</taxon>
        <taxon>Betaproteobacteria</taxon>
        <taxon>Burkholderiales</taxon>
        <taxon>Oxalobacteraceae</taxon>
        <taxon>Noviherbaspirillum</taxon>
    </lineage>
</organism>
<comment type="caution">
    <text evidence="2">The sequence shown here is derived from an EMBL/GenBank/DDBJ whole genome shotgun (WGS) entry which is preliminary data.</text>
</comment>
<dbReference type="OrthoDB" id="5459182at2"/>
<dbReference type="Proteomes" id="UP000285190">
    <property type="component" value="Unassembled WGS sequence"/>
</dbReference>
<proteinExistence type="predicted"/>
<keyword evidence="3" id="KW-1185">Reference proteome</keyword>
<dbReference type="AlphaFoldDB" id="A0A418X627"/>
<dbReference type="GO" id="GO:0003677">
    <property type="term" value="F:DNA binding"/>
    <property type="evidence" value="ECO:0007669"/>
    <property type="project" value="UniProtKB-KW"/>
</dbReference>
<evidence type="ECO:0000259" key="1">
    <source>
        <dbReference type="SMART" id="SM00966"/>
    </source>
</evidence>
<dbReference type="Pfam" id="PF04014">
    <property type="entry name" value="MazE_antitoxin"/>
    <property type="match status" value="1"/>
</dbReference>
<dbReference type="InterPro" id="IPR037914">
    <property type="entry name" value="SpoVT-AbrB_sf"/>
</dbReference>
<dbReference type="InterPro" id="IPR007159">
    <property type="entry name" value="SpoVT-AbrB_dom"/>
</dbReference>